<dbReference type="InterPro" id="IPR045853">
    <property type="entry name" value="Pep_chain_release_fac_I_sf"/>
</dbReference>
<evidence type="ECO:0000256" key="2">
    <source>
        <dbReference type="ARBA" id="ARBA00022481"/>
    </source>
</evidence>
<dbReference type="EMBL" id="MHMQ01000015">
    <property type="protein sequence ID" value="OGZ30691.1"/>
    <property type="molecule type" value="Genomic_DNA"/>
</dbReference>
<accession>A0A1G2EZB1</accession>
<dbReference type="PROSITE" id="PS00745">
    <property type="entry name" value="RF_PROK_I"/>
    <property type="match status" value="1"/>
</dbReference>
<dbReference type="Gene3D" id="3.30.70.1660">
    <property type="match status" value="1"/>
</dbReference>
<dbReference type="PANTHER" id="PTHR43116:SF3">
    <property type="entry name" value="CLASS I PEPTIDE CHAIN RELEASE FACTOR"/>
    <property type="match status" value="1"/>
</dbReference>
<sequence>MADISEEIKSLESEMQDPNFWNDKDRAQEAIKKLSALKEQSKTGGKYDKGDAVISIYSGAGGDDAEDWASMLLEMYRRFAEKSRWQVVLLHHHKNETSGTKNVTFEVVGKSAYGRLRGESGVHRLVRISPFSARKLRHTSFALVEVMPKLVHKEDIEIKSDEIDVQFARSSGPGGQNVNKRETAVRIIHKPTGIQAHIDSERSQAQNRERALELLRSKLYRKKEEEEKKEIQSLKITSKSKGTAEWGHQIRSYVLHPYKMVKDHRTEAETSNVEAVLNGELDEFIEAELKI</sequence>
<organism evidence="4 5">
    <name type="scientific">Candidatus Niyogibacteria bacterium RIFCSPLOWO2_01_FULL_45_48</name>
    <dbReference type="NCBI Taxonomy" id="1801724"/>
    <lineage>
        <taxon>Bacteria</taxon>
        <taxon>Candidatus Niyogiibacteriota</taxon>
    </lineage>
</organism>
<dbReference type="PANTHER" id="PTHR43116">
    <property type="entry name" value="PEPTIDE CHAIN RELEASE FACTOR 2"/>
    <property type="match status" value="1"/>
</dbReference>
<evidence type="ECO:0000313" key="4">
    <source>
        <dbReference type="EMBL" id="OGZ30691.1"/>
    </source>
</evidence>
<dbReference type="AlphaFoldDB" id="A0A1G2EZB1"/>
<proteinExistence type="inferred from homology"/>
<feature type="domain" description="Prokaryotic-type class I peptide chain release factors" evidence="3">
    <location>
        <begin position="169"/>
        <end position="185"/>
    </location>
</feature>
<dbReference type="Pfam" id="PF00472">
    <property type="entry name" value="RF-1"/>
    <property type="match status" value="1"/>
</dbReference>
<keyword evidence="2" id="KW-0488">Methylation</keyword>
<gene>
    <name evidence="4" type="ORF">A2931_02115</name>
</gene>
<dbReference type="Gene3D" id="1.20.58.410">
    <property type="entry name" value="Release factor"/>
    <property type="match status" value="1"/>
</dbReference>
<dbReference type="InterPro" id="IPR000352">
    <property type="entry name" value="Pep_chain_release_fac_I"/>
</dbReference>
<dbReference type="SMART" id="SM00937">
    <property type="entry name" value="PCRF"/>
    <property type="match status" value="1"/>
</dbReference>
<name>A0A1G2EZB1_9BACT</name>
<evidence type="ECO:0000256" key="1">
    <source>
        <dbReference type="ARBA" id="ARBA00010835"/>
    </source>
</evidence>
<dbReference type="Pfam" id="PF03462">
    <property type="entry name" value="PCRF"/>
    <property type="match status" value="1"/>
</dbReference>
<dbReference type="SUPFAM" id="SSF75620">
    <property type="entry name" value="Release factor"/>
    <property type="match status" value="1"/>
</dbReference>
<dbReference type="GO" id="GO:0005737">
    <property type="term" value="C:cytoplasm"/>
    <property type="evidence" value="ECO:0007669"/>
    <property type="project" value="UniProtKB-ARBA"/>
</dbReference>
<dbReference type="InterPro" id="IPR005139">
    <property type="entry name" value="PCRF"/>
</dbReference>
<dbReference type="Gene3D" id="3.30.160.20">
    <property type="match status" value="1"/>
</dbReference>
<comment type="caution">
    <text evidence="4">The sequence shown here is derived from an EMBL/GenBank/DDBJ whole genome shotgun (WGS) entry which is preliminary data.</text>
</comment>
<evidence type="ECO:0000313" key="5">
    <source>
        <dbReference type="Proteomes" id="UP000177486"/>
    </source>
</evidence>
<dbReference type="GO" id="GO:0003747">
    <property type="term" value="F:translation release factor activity"/>
    <property type="evidence" value="ECO:0007669"/>
    <property type="project" value="InterPro"/>
</dbReference>
<comment type="similarity">
    <text evidence="1">Belongs to the prokaryotic/mitochondrial release factor family.</text>
</comment>
<reference evidence="4 5" key="1">
    <citation type="journal article" date="2016" name="Nat. Commun.">
        <title>Thousands of microbial genomes shed light on interconnected biogeochemical processes in an aquifer system.</title>
        <authorList>
            <person name="Anantharaman K."/>
            <person name="Brown C.T."/>
            <person name="Hug L.A."/>
            <person name="Sharon I."/>
            <person name="Castelle C.J."/>
            <person name="Probst A.J."/>
            <person name="Thomas B.C."/>
            <person name="Singh A."/>
            <person name="Wilkins M.J."/>
            <person name="Karaoz U."/>
            <person name="Brodie E.L."/>
            <person name="Williams K.H."/>
            <person name="Hubbard S.S."/>
            <person name="Banfield J.F."/>
        </authorList>
    </citation>
    <scope>NUCLEOTIDE SEQUENCE [LARGE SCALE GENOMIC DNA]</scope>
</reference>
<dbReference type="Proteomes" id="UP000177486">
    <property type="component" value="Unassembled WGS sequence"/>
</dbReference>
<evidence type="ECO:0000259" key="3">
    <source>
        <dbReference type="PROSITE" id="PS00745"/>
    </source>
</evidence>
<protein>
    <recommendedName>
        <fullName evidence="3">Prokaryotic-type class I peptide chain release factors domain-containing protein</fullName>
    </recommendedName>
</protein>